<feature type="domain" description="SGNH hydrolase-type esterase" evidence="1">
    <location>
        <begin position="6"/>
        <end position="192"/>
    </location>
</feature>
<reference evidence="2 3" key="1">
    <citation type="journal article" date="2015" name="Nature">
        <title>rRNA introns, odd ribosomes, and small enigmatic genomes across a large radiation of phyla.</title>
        <authorList>
            <person name="Brown C.T."/>
            <person name="Hug L.A."/>
            <person name="Thomas B.C."/>
            <person name="Sharon I."/>
            <person name="Castelle C.J."/>
            <person name="Singh A."/>
            <person name="Wilkins M.J."/>
            <person name="Williams K.H."/>
            <person name="Banfield J.F."/>
        </authorList>
    </citation>
    <scope>NUCLEOTIDE SEQUENCE [LARGE SCALE GENOMIC DNA]</scope>
</reference>
<comment type="caution">
    <text evidence="2">The sequence shown here is derived from an EMBL/GenBank/DDBJ whole genome shotgun (WGS) entry which is preliminary data.</text>
</comment>
<dbReference type="AlphaFoldDB" id="A0A0G0MBK4"/>
<accession>A0A0G0MBK4</accession>
<dbReference type="InterPro" id="IPR036514">
    <property type="entry name" value="SGNH_hydro_sf"/>
</dbReference>
<proteinExistence type="predicted"/>
<dbReference type="STRING" id="1618574.UT24_C0004G0002"/>
<evidence type="ECO:0000313" key="3">
    <source>
        <dbReference type="Proteomes" id="UP000033881"/>
    </source>
</evidence>
<protein>
    <submittedName>
        <fullName evidence="2">Lysophospholipase L1 and related esterases family</fullName>
    </submittedName>
</protein>
<dbReference type="EMBL" id="LBWB01000004">
    <property type="protein sequence ID" value="KKR01439.1"/>
    <property type="molecule type" value="Genomic_DNA"/>
</dbReference>
<dbReference type="PANTHER" id="PTHR14209:SF19">
    <property type="entry name" value="ISOAMYL ACETATE-HYDROLYZING ESTERASE 1 HOMOLOG"/>
    <property type="match status" value="1"/>
</dbReference>
<dbReference type="Proteomes" id="UP000033881">
    <property type="component" value="Unassembled WGS sequence"/>
</dbReference>
<sequence>MANIIIFGDSIGQGYYDAEGGWVVRLKRFYSAQNAKDPYKLSVNVFNLSISGDTTQEILDRFEKETPARVWEDHEIIVTFAVGINDSVILSDGKNRTSIENFKKNLNKLLNLAKEHSNKIIFIGLTPIEQSKVDPIPWAPEKSTKEKFVEKYDKVIKYFCKKNNLPYLYLYDKLTTKDLADGAHPNTKGHEIIFETVKNFLEEKKYI</sequence>
<dbReference type="InterPro" id="IPR013830">
    <property type="entry name" value="SGNH_hydro"/>
</dbReference>
<dbReference type="SUPFAM" id="SSF52266">
    <property type="entry name" value="SGNH hydrolase"/>
    <property type="match status" value="1"/>
</dbReference>
<evidence type="ECO:0000313" key="2">
    <source>
        <dbReference type="EMBL" id="KKR01439.1"/>
    </source>
</evidence>
<organism evidence="2 3">
    <name type="scientific">Candidatus Woesebacteria bacterium GW2011_GWB1_39_12</name>
    <dbReference type="NCBI Taxonomy" id="1618574"/>
    <lineage>
        <taxon>Bacteria</taxon>
        <taxon>Candidatus Woeseibacteriota</taxon>
    </lineage>
</organism>
<dbReference type="InterPro" id="IPR045136">
    <property type="entry name" value="Iah1-like"/>
</dbReference>
<evidence type="ECO:0000259" key="1">
    <source>
        <dbReference type="Pfam" id="PF13472"/>
    </source>
</evidence>
<dbReference type="Pfam" id="PF13472">
    <property type="entry name" value="Lipase_GDSL_2"/>
    <property type="match status" value="1"/>
</dbReference>
<dbReference type="Gene3D" id="3.40.50.1110">
    <property type="entry name" value="SGNH hydrolase"/>
    <property type="match status" value="1"/>
</dbReference>
<name>A0A0G0MBK4_9BACT</name>
<gene>
    <name evidence="2" type="ORF">UT24_C0004G0002</name>
</gene>
<dbReference type="PANTHER" id="PTHR14209">
    <property type="entry name" value="ISOAMYL ACETATE-HYDROLYZING ESTERASE 1"/>
    <property type="match status" value="1"/>
</dbReference>